<sequence>MRKFASFSVVLVLALAACGSNAGESTTSAPPATADVGRASAVTPVDAATLTAAGREGEVLLYTNSEDQQMAPLVKAFQADHPDIRVRSLTLGNKEMFQRYETEVASGGSTADVIMSSDAVGWLSFVRDGNLLTYEDPNQANLPDYAVLAPGLYAFSEDPVIAVFNKALLPEAEQPKTMADLARMAPKLDGKIGTTDISNVIQFGATSAYLDKYGDAGWKTLETIGAHASVESDNGPLVTKLAQGQYAAAFFVSGNVRAFIVDDVAKVVNYAYLTDGTPLLPRGVGVTTTAAHPNAAKVWLNWLLSVKGQEAACRGGFTPYRDGVTCDFGLAQVKAVVGEDNLLVGRYDPSLATEGPALITRFNKAFGR</sequence>
<proteinExistence type="predicted"/>
<dbReference type="PANTHER" id="PTHR30006:SF25">
    <property type="entry name" value="PHOSPHOGLYCERATE TRANSPORT REGULATORY PROTEIN PGTC"/>
    <property type="match status" value="1"/>
</dbReference>
<dbReference type="PROSITE" id="PS51257">
    <property type="entry name" value="PROKAR_LIPOPROTEIN"/>
    <property type="match status" value="1"/>
</dbReference>
<keyword evidence="1 2" id="KW-0732">Signal</keyword>
<keyword evidence="4" id="KW-1185">Reference proteome</keyword>
<evidence type="ECO:0008006" key="5">
    <source>
        <dbReference type="Google" id="ProtNLM"/>
    </source>
</evidence>
<name>A0ABN0UKJ1_9ACTN</name>
<dbReference type="Pfam" id="PF01547">
    <property type="entry name" value="SBP_bac_1"/>
    <property type="match status" value="1"/>
</dbReference>
<evidence type="ECO:0000256" key="2">
    <source>
        <dbReference type="SAM" id="SignalP"/>
    </source>
</evidence>
<dbReference type="InterPro" id="IPR006059">
    <property type="entry name" value="SBP"/>
</dbReference>
<dbReference type="Gene3D" id="3.40.190.10">
    <property type="entry name" value="Periplasmic binding protein-like II"/>
    <property type="match status" value="2"/>
</dbReference>
<dbReference type="RefSeq" id="WP_344650718.1">
    <property type="nucleotide sequence ID" value="NZ_BAAAGX010000016.1"/>
</dbReference>
<dbReference type="EMBL" id="BAAAGX010000016">
    <property type="protein sequence ID" value="GAA0253677.1"/>
    <property type="molecule type" value="Genomic_DNA"/>
</dbReference>
<evidence type="ECO:0000313" key="3">
    <source>
        <dbReference type="EMBL" id="GAA0253677.1"/>
    </source>
</evidence>
<accession>A0ABN0UKJ1</accession>
<comment type="caution">
    <text evidence="3">The sequence shown here is derived from an EMBL/GenBank/DDBJ whole genome shotgun (WGS) entry which is preliminary data.</text>
</comment>
<gene>
    <name evidence="3" type="ORF">GCM10009539_43590</name>
</gene>
<dbReference type="Proteomes" id="UP001500967">
    <property type="component" value="Unassembled WGS sequence"/>
</dbReference>
<reference evidence="3 4" key="1">
    <citation type="journal article" date="2019" name="Int. J. Syst. Evol. Microbiol.">
        <title>The Global Catalogue of Microorganisms (GCM) 10K type strain sequencing project: providing services to taxonomists for standard genome sequencing and annotation.</title>
        <authorList>
            <consortium name="The Broad Institute Genomics Platform"/>
            <consortium name="The Broad Institute Genome Sequencing Center for Infectious Disease"/>
            <person name="Wu L."/>
            <person name="Ma J."/>
        </authorList>
    </citation>
    <scope>NUCLEOTIDE SEQUENCE [LARGE SCALE GENOMIC DNA]</scope>
    <source>
        <strain evidence="3 4">JCM 10425</strain>
    </source>
</reference>
<organism evidence="3 4">
    <name type="scientific">Cryptosporangium japonicum</name>
    <dbReference type="NCBI Taxonomy" id="80872"/>
    <lineage>
        <taxon>Bacteria</taxon>
        <taxon>Bacillati</taxon>
        <taxon>Actinomycetota</taxon>
        <taxon>Actinomycetes</taxon>
        <taxon>Cryptosporangiales</taxon>
        <taxon>Cryptosporangiaceae</taxon>
        <taxon>Cryptosporangium</taxon>
    </lineage>
</organism>
<evidence type="ECO:0000256" key="1">
    <source>
        <dbReference type="ARBA" id="ARBA00022729"/>
    </source>
</evidence>
<evidence type="ECO:0000313" key="4">
    <source>
        <dbReference type="Proteomes" id="UP001500967"/>
    </source>
</evidence>
<feature type="signal peptide" evidence="2">
    <location>
        <begin position="1"/>
        <end position="22"/>
    </location>
</feature>
<protein>
    <recommendedName>
        <fullName evidence="5">Iron(III) transport system substrate-binding protein</fullName>
    </recommendedName>
</protein>
<dbReference type="PANTHER" id="PTHR30006">
    <property type="entry name" value="THIAMINE-BINDING PERIPLASMIC PROTEIN-RELATED"/>
    <property type="match status" value="1"/>
</dbReference>
<feature type="chain" id="PRO_5046773039" description="Iron(III) transport system substrate-binding protein" evidence="2">
    <location>
        <begin position="23"/>
        <end position="368"/>
    </location>
</feature>
<dbReference type="SUPFAM" id="SSF53850">
    <property type="entry name" value="Periplasmic binding protein-like II"/>
    <property type="match status" value="1"/>
</dbReference>